<proteinExistence type="predicted"/>
<name>A0ABR2IBX2_9PEZI</name>
<comment type="caution">
    <text evidence="1">The sequence shown here is derived from an EMBL/GenBank/DDBJ whole genome shotgun (WGS) entry which is preliminary data.</text>
</comment>
<evidence type="ECO:0000313" key="1">
    <source>
        <dbReference type="EMBL" id="KAK8859830.1"/>
    </source>
</evidence>
<dbReference type="EMBL" id="JAPCWZ010000006">
    <property type="protein sequence ID" value="KAK8859830.1"/>
    <property type="molecule type" value="Genomic_DNA"/>
</dbReference>
<keyword evidence="2" id="KW-1185">Reference proteome</keyword>
<sequence>MDAGGSSSTKNTDDLNASWRAYSQVSPVTPALSPYMIQALTASATWSAAPDGAAMTAGVIKEVVSRAEGVPSGLCTAATTISMSYSGGGNPHEAYSPMARHAHFDSHWRVLVATAYPPPILTSVLSGEVAAVGSAVGHYATSLSAGAGPPLDYGMHSPHLYNGVYGHWIDGHGSVWYNEGTAGPPSNVFLGENIHQHTRYCIKMGGKEKQRRAAIQ</sequence>
<reference evidence="1 2" key="1">
    <citation type="journal article" date="2024" name="IMA Fungus">
        <title>Apiospora arundinis, a panoply of carbohydrate-active enzymes and secondary metabolites.</title>
        <authorList>
            <person name="Sorensen T."/>
            <person name="Petersen C."/>
            <person name="Muurmann A.T."/>
            <person name="Christiansen J.V."/>
            <person name="Brundto M.L."/>
            <person name="Overgaard C.K."/>
            <person name="Boysen A.T."/>
            <person name="Wollenberg R.D."/>
            <person name="Larsen T.O."/>
            <person name="Sorensen J.L."/>
            <person name="Nielsen K.L."/>
            <person name="Sondergaard T.E."/>
        </authorList>
    </citation>
    <scope>NUCLEOTIDE SEQUENCE [LARGE SCALE GENOMIC DNA]</scope>
    <source>
        <strain evidence="1 2">AAU 773</strain>
    </source>
</reference>
<dbReference type="Proteomes" id="UP001390339">
    <property type="component" value="Unassembled WGS sequence"/>
</dbReference>
<organism evidence="1 2">
    <name type="scientific">Apiospora arundinis</name>
    <dbReference type="NCBI Taxonomy" id="335852"/>
    <lineage>
        <taxon>Eukaryota</taxon>
        <taxon>Fungi</taxon>
        <taxon>Dikarya</taxon>
        <taxon>Ascomycota</taxon>
        <taxon>Pezizomycotina</taxon>
        <taxon>Sordariomycetes</taxon>
        <taxon>Xylariomycetidae</taxon>
        <taxon>Amphisphaeriales</taxon>
        <taxon>Apiosporaceae</taxon>
        <taxon>Apiospora</taxon>
    </lineage>
</organism>
<evidence type="ECO:0000313" key="2">
    <source>
        <dbReference type="Proteomes" id="UP001390339"/>
    </source>
</evidence>
<protein>
    <submittedName>
        <fullName evidence="1">Uncharacterized protein</fullName>
    </submittedName>
</protein>
<accession>A0ABR2IBX2</accession>
<gene>
    <name evidence="1" type="ORF">PGQ11_010564</name>
</gene>